<reference evidence="1" key="1">
    <citation type="submission" date="2023-06" db="EMBL/GenBank/DDBJ databases">
        <title>Genome-scale phylogeny and comparative genomics of the fungal order Sordariales.</title>
        <authorList>
            <consortium name="Lawrence Berkeley National Laboratory"/>
            <person name="Hensen N."/>
            <person name="Bonometti L."/>
            <person name="Westerberg I."/>
            <person name="Brannstrom I.O."/>
            <person name="Guillou S."/>
            <person name="Cros-Aarteil S."/>
            <person name="Calhoun S."/>
            <person name="Haridas S."/>
            <person name="Kuo A."/>
            <person name="Mondo S."/>
            <person name="Pangilinan J."/>
            <person name="Riley R."/>
            <person name="Labutti K."/>
            <person name="Andreopoulos B."/>
            <person name="Lipzen A."/>
            <person name="Chen C."/>
            <person name="Yanf M."/>
            <person name="Daum C."/>
            <person name="Ng V."/>
            <person name="Clum A."/>
            <person name="Steindorff A."/>
            <person name="Ohm R."/>
            <person name="Martin F."/>
            <person name="Silar P."/>
            <person name="Natvig D."/>
            <person name="Lalanne C."/>
            <person name="Gautier V."/>
            <person name="Ament-Velasquez S.L."/>
            <person name="Kruys A."/>
            <person name="Hutchinson M.I."/>
            <person name="Powell A.J."/>
            <person name="Barry K."/>
            <person name="Miller A.N."/>
            <person name="Grigoriev I.V."/>
            <person name="Debuchy R."/>
            <person name="Gladieux P."/>
            <person name="Thoren M.H."/>
            <person name="Johannesson H."/>
        </authorList>
    </citation>
    <scope>NUCLEOTIDE SEQUENCE</scope>
    <source>
        <strain evidence="1">SMH2532-1</strain>
    </source>
</reference>
<dbReference type="EMBL" id="JAULSV010000004">
    <property type="protein sequence ID" value="KAK0646444.1"/>
    <property type="molecule type" value="Genomic_DNA"/>
</dbReference>
<gene>
    <name evidence="1" type="ORF">B0T16DRAFT_161852</name>
</gene>
<sequence>MARPPWAALCHADHHRGFSYEPQVVCSSRTLLASDGLVAQPTSRPPSPAHRISSRNLSIELSSCLVPIRPADESGVGGGVGRLACLPPRQRRPLTDECQHKSNDAVTHRSASSALCNMDDIINTALGLWADWSCILGMLVSPTPAHMTAKMPLLLCFFVIATFPVVLASRSPSSASGTTSLLASKYH</sequence>
<evidence type="ECO:0000313" key="2">
    <source>
        <dbReference type="Proteomes" id="UP001174936"/>
    </source>
</evidence>
<name>A0AA40CRG0_9PEZI</name>
<proteinExistence type="predicted"/>
<accession>A0AA40CRG0</accession>
<organism evidence="1 2">
    <name type="scientific">Cercophora newfieldiana</name>
    <dbReference type="NCBI Taxonomy" id="92897"/>
    <lineage>
        <taxon>Eukaryota</taxon>
        <taxon>Fungi</taxon>
        <taxon>Dikarya</taxon>
        <taxon>Ascomycota</taxon>
        <taxon>Pezizomycotina</taxon>
        <taxon>Sordariomycetes</taxon>
        <taxon>Sordariomycetidae</taxon>
        <taxon>Sordariales</taxon>
        <taxon>Lasiosphaeriaceae</taxon>
        <taxon>Cercophora</taxon>
    </lineage>
</organism>
<dbReference type="Proteomes" id="UP001174936">
    <property type="component" value="Unassembled WGS sequence"/>
</dbReference>
<keyword evidence="2" id="KW-1185">Reference proteome</keyword>
<protein>
    <submittedName>
        <fullName evidence="1">Uncharacterized protein</fullName>
    </submittedName>
</protein>
<evidence type="ECO:0000313" key="1">
    <source>
        <dbReference type="EMBL" id="KAK0646444.1"/>
    </source>
</evidence>
<dbReference type="AlphaFoldDB" id="A0AA40CRG0"/>
<comment type="caution">
    <text evidence="1">The sequence shown here is derived from an EMBL/GenBank/DDBJ whole genome shotgun (WGS) entry which is preliminary data.</text>
</comment>